<name>A0A177AVI6_9BILA</name>
<dbReference type="EMBL" id="LWCA01001060">
    <property type="protein sequence ID" value="OAF66028.1"/>
    <property type="molecule type" value="Genomic_DNA"/>
</dbReference>
<accession>A0A177AVI6</accession>
<protein>
    <submittedName>
        <fullName evidence="1">Uncharacterized protein</fullName>
    </submittedName>
</protein>
<proteinExistence type="predicted"/>
<keyword evidence="2" id="KW-1185">Reference proteome</keyword>
<dbReference type="Proteomes" id="UP000078046">
    <property type="component" value="Unassembled WGS sequence"/>
</dbReference>
<sequence>MYNIVTTLIEKMDLSKSESCTLERKTQELLRIYMNKNTSSLNNPFTFSQVFIDIAAAILKIHIKKDNLSKQSGLEKSQYKKLHACVLAQLNIFNPSLIIESADINSVAVSIGYEEIIKPAKFVYESYLSSNLNNTVDSNYNINTKTAQILAIYAVSLHFNFNRDEKKFANLANLKVKHFREILKIFTGTVEKGESVYDAYKKLTLRDTIIFADLSWNKVTQSTILNCFKHLYNNQNGHVNYEKIPYYKCYIKSLNIHDPITEEFINIEYTENDEIMSECSTLNIDSDFCDINNKKLGLDSEKNFVFNNASSSPEYEIYSHWETRILKKAYRNL</sequence>
<reference evidence="1 2" key="1">
    <citation type="submission" date="2016-04" db="EMBL/GenBank/DDBJ databases">
        <title>The genome of Intoshia linei affirms orthonectids as highly simplified spiralians.</title>
        <authorList>
            <person name="Mikhailov K.V."/>
            <person name="Slusarev G.S."/>
            <person name="Nikitin M.A."/>
            <person name="Logacheva M.D."/>
            <person name="Penin A."/>
            <person name="Aleoshin V."/>
            <person name="Panchin Y.V."/>
        </authorList>
    </citation>
    <scope>NUCLEOTIDE SEQUENCE [LARGE SCALE GENOMIC DNA]</scope>
    <source>
        <strain evidence="1">Intl2013</strain>
        <tissue evidence="1">Whole animal</tissue>
    </source>
</reference>
<gene>
    <name evidence="1" type="ORF">A3Q56_06252</name>
</gene>
<evidence type="ECO:0000313" key="1">
    <source>
        <dbReference type="EMBL" id="OAF66028.1"/>
    </source>
</evidence>
<evidence type="ECO:0000313" key="2">
    <source>
        <dbReference type="Proteomes" id="UP000078046"/>
    </source>
</evidence>
<comment type="caution">
    <text evidence="1">The sequence shown here is derived from an EMBL/GenBank/DDBJ whole genome shotgun (WGS) entry which is preliminary data.</text>
</comment>
<dbReference type="AlphaFoldDB" id="A0A177AVI6"/>
<organism evidence="1 2">
    <name type="scientific">Intoshia linei</name>
    <dbReference type="NCBI Taxonomy" id="1819745"/>
    <lineage>
        <taxon>Eukaryota</taxon>
        <taxon>Metazoa</taxon>
        <taxon>Spiralia</taxon>
        <taxon>Lophotrochozoa</taxon>
        <taxon>Mesozoa</taxon>
        <taxon>Orthonectida</taxon>
        <taxon>Rhopaluridae</taxon>
        <taxon>Intoshia</taxon>
    </lineage>
</organism>
<dbReference type="OrthoDB" id="162969at2759"/>